<evidence type="ECO:0000313" key="2">
    <source>
        <dbReference type="EMBL" id="OWM79901.1"/>
    </source>
</evidence>
<dbReference type="Gene3D" id="1.10.20.10">
    <property type="entry name" value="Histone, subunit A"/>
    <property type="match status" value="1"/>
</dbReference>
<dbReference type="InterPro" id="IPR009072">
    <property type="entry name" value="Histone-fold"/>
</dbReference>
<dbReference type="AlphaFoldDB" id="A0A218X5X8"/>
<dbReference type="PRINTS" id="PR00620">
    <property type="entry name" value="HISTONEH2A"/>
</dbReference>
<dbReference type="GO" id="GO:0030527">
    <property type="term" value="F:structural constituent of chromatin"/>
    <property type="evidence" value="ECO:0007669"/>
    <property type="project" value="InterPro"/>
</dbReference>
<comment type="caution">
    <text evidence="2">The sequence shown here is derived from an EMBL/GenBank/DDBJ whole genome shotgun (WGS) entry which is preliminary data.</text>
</comment>
<name>A0A218X5X8_PUNGR</name>
<proteinExistence type="predicted"/>
<organism evidence="2 3">
    <name type="scientific">Punica granatum</name>
    <name type="common">Pomegranate</name>
    <dbReference type="NCBI Taxonomy" id="22663"/>
    <lineage>
        <taxon>Eukaryota</taxon>
        <taxon>Viridiplantae</taxon>
        <taxon>Streptophyta</taxon>
        <taxon>Embryophyta</taxon>
        <taxon>Tracheophyta</taxon>
        <taxon>Spermatophyta</taxon>
        <taxon>Magnoliopsida</taxon>
        <taxon>eudicotyledons</taxon>
        <taxon>Gunneridae</taxon>
        <taxon>Pentapetalae</taxon>
        <taxon>rosids</taxon>
        <taxon>malvids</taxon>
        <taxon>Myrtales</taxon>
        <taxon>Lythraceae</taxon>
        <taxon>Punica</taxon>
    </lineage>
</organism>
<evidence type="ECO:0000259" key="1">
    <source>
        <dbReference type="Pfam" id="PF16211"/>
    </source>
</evidence>
<reference evidence="3" key="1">
    <citation type="journal article" date="2017" name="Plant J.">
        <title>The pomegranate (Punica granatum L.) genome and the genomics of punicalagin biosynthesis.</title>
        <authorList>
            <person name="Qin G."/>
            <person name="Xu C."/>
            <person name="Ming R."/>
            <person name="Tang H."/>
            <person name="Guyot R."/>
            <person name="Kramer E.M."/>
            <person name="Hu Y."/>
            <person name="Yi X."/>
            <person name="Qi Y."/>
            <person name="Xu X."/>
            <person name="Gao Z."/>
            <person name="Pan H."/>
            <person name="Jian J."/>
            <person name="Tian Y."/>
            <person name="Yue Z."/>
            <person name="Xu Y."/>
        </authorList>
    </citation>
    <scope>NUCLEOTIDE SEQUENCE [LARGE SCALE GENOMIC DNA]</scope>
    <source>
        <strain evidence="3">cv. Dabenzi</strain>
    </source>
</reference>
<dbReference type="EMBL" id="MTKT01002384">
    <property type="protein sequence ID" value="OWM79901.1"/>
    <property type="molecule type" value="Genomic_DNA"/>
</dbReference>
<dbReference type="GO" id="GO:0000786">
    <property type="term" value="C:nucleosome"/>
    <property type="evidence" value="ECO:0007669"/>
    <property type="project" value="InterPro"/>
</dbReference>
<dbReference type="Proteomes" id="UP000197138">
    <property type="component" value="Unassembled WGS sequence"/>
</dbReference>
<protein>
    <recommendedName>
        <fullName evidence="1">Histone H2A C-terminal domain-containing protein</fullName>
    </recommendedName>
</protein>
<sequence length="74" mass="8550">MPMLIQLAMRNDKELSRLLWEVRIAKGSVVPNIHNMLLPNKAFRRAATPTTLIEPFLDRFLPILLFVQFSCLTV</sequence>
<dbReference type="Pfam" id="PF16211">
    <property type="entry name" value="Histone_H2A_C"/>
    <property type="match status" value="1"/>
</dbReference>
<gene>
    <name evidence="2" type="ORF">CDL15_Pgr001544</name>
</gene>
<dbReference type="InterPro" id="IPR032454">
    <property type="entry name" value="Histone_H2A_C"/>
</dbReference>
<dbReference type="GO" id="GO:0046982">
    <property type="term" value="F:protein heterodimerization activity"/>
    <property type="evidence" value="ECO:0007669"/>
    <property type="project" value="InterPro"/>
</dbReference>
<dbReference type="InterPro" id="IPR002119">
    <property type="entry name" value="Histone_H2A"/>
</dbReference>
<evidence type="ECO:0000313" key="3">
    <source>
        <dbReference type="Proteomes" id="UP000197138"/>
    </source>
</evidence>
<feature type="domain" description="Histone H2A C-terminal" evidence="1">
    <location>
        <begin position="13"/>
        <end position="42"/>
    </location>
</feature>
<dbReference type="SUPFAM" id="SSF47113">
    <property type="entry name" value="Histone-fold"/>
    <property type="match status" value="1"/>
</dbReference>
<accession>A0A218X5X8</accession>
<dbReference type="GO" id="GO:0003677">
    <property type="term" value="F:DNA binding"/>
    <property type="evidence" value="ECO:0007669"/>
    <property type="project" value="InterPro"/>
</dbReference>